<comment type="caution">
    <text evidence="12">The sequence shown here is derived from an EMBL/GenBank/DDBJ whole genome shotgun (WGS) entry which is preliminary data.</text>
</comment>
<dbReference type="PANTHER" id="PTHR42650">
    <property type="entry name" value="TAIL-ANCHORED PROTEIN INSERTION RECEPTOR WRB"/>
    <property type="match status" value="1"/>
</dbReference>
<gene>
    <name evidence="9" type="primary">GET1</name>
    <name evidence="12" type="ORF">K431DRAFT_284803</name>
</gene>
<dbReference type="Proteomes" id="UP000799441">
    <property type="component" value="Unassembled WGS sequence"/>
</dbReference>
<feature type="signal peptide" evidence="11">
    <location>
        <begin position="1"/>
        <end position="20"/>
    </location>
</feature>
<dbReference type="GO" id="GO:0005789">
    <property type="term" value="C:endoplasmic reticulum membrane"/>
    <property type="evidence" value="ECO:0007669"/>
    <property type="project" value="UniProtKB-SubCell"/>
</dbReference>
<comment type="subcellular location">
    <subcellularLocation>
        <location evidence="1">Endoplasmic reticulum membrane</location>
        <topology evidence="1">Multi-pass membrane protein</topology>
    </subcellularLocation>
</comment>
<dbReference type="FunFam" id="1.10.287.660:FF:000006">
    <property type="entry name" value="Protein GET1"/>
    <property type="match status" value="1"/>
</dbReference>
<protein>
    <submittedName>
        <fullName evidence="12">Protein GET1</fullName>
    </submittedName>
</protein>
<dbReference type="InterPro" id="IPR027538">
    <property type="entry name" value="Get1_fungi"/>
</dbReference>
<dbReference type="OrthoDB" id="69461at2759"/>
<dbReference type="InterPro" id="IPR029012">
    <property type="entry name" value="Helix_hairpin_bin_sf"/>
</dbReference>
<evidence type="ECO:0000256" key="5">
    <source>
        <dbReference type="ARBA" id="ARBA00022824"/>
    </source>
</evidence>
<dbReference type="GO" id="GO:0043529">
    <property type="term" value="C:GET complex"/>
    <property type="evidence" value="ECO:0007669"/>
    <property type="project" value="InterPro"/>
</dbReference>
<evidence type="ECO:0000256" key="3">
    <source>
        <dbReference type="ARBA" id="ARBA00022448"/>
    </source>
</evidence>
<evidence type="ECO:0000256" key="2">
    <source>
        <dbReference type="ARBA" id="ARBA00010799"/>
    </source>
</evidence>
<organism evidence="12 13">
    <name type="scientific">Polychaeton citri CBS 116435</name>
    <dbReference type="NCBI Taxonomy" id="1314669"/>
    <lineage>
        <taxon>Eukaryota</taxon>
        <taxon>Fungi</taxon>
        <taxon>Dikarya</taxon>
        <taxon>Ascomycota</taxon>
        <taxon>Pezizomycotina</taxon>
        <taxon>Dothideomycetes</taxon>
        <taxon>Dothideomycetidae</taxon>
        <taxon>Capnodiales</taxon>
        <taxon>Capnodiaceae</taxon>
        <taxon>Polychaeton</taxon>
    </lineage>
</organism>
<dbReference type="InterPro" id="IPR028945">
    <property type="entry name" value="Get1"/>
</dbReference>
<keyword evidence="5 9" id="KW-0256">Endoplasmic reticulum</keyword>
<proteinExistence type="inferred from homology"/>
<keyword evidence="11" id="KW-0732">Signal</keyword>
<keyword evidence="6 9" id="KW-1133">Transmembrane helix</keyword>
<comment type="similarity">
    <text evidence="2 9">Belongs to the WRB/GET1 family.</text>
</comment>
<dbReference type="HAMAP" id="MF_03113">
    <property type="entry name" value="Get1"/>
    <property type="match status" value="1"/>
</dbReference>
<keyword evidence="3 9" id="KW-0813">Transport</keyword>
<evidence type="ECO:0000256" key="10">
    <source>
        <dbReference type="SAM" id="MobiDB-lite"/>
    </source>
</evidence>
<dbReference type="PANTHER" id="PTHR42650:SF1">
    <property type="entry name" value="GUIDED ENTRY OF TAIL-ANCHORED PROTEINS FACTOR 1"/>
    <property type="match status" value="1"/>
</dbReference>
<name>A0A9P4QAV7_9PEZI</name>
<dbReference type="Pfam" id="PF04420">
    <property type="entry name" value="CHD5"/>
    <property type="match status" value="1"/>
</dbReference>
<dbReference type="GO" id="GO:0043495">
    <property type="term" value="F:protein-membrane adaptor activity"/>
    <property type="evidence" value="ECO:0007669"/>
    <property type="project" value="TreeGrafter"/>
</dbReference>
<dbReference type="EMBL" id="MU003790">
    <property type="protein sequence ID" value="KAF2721429.1"/>
    <property type="molecule type" value="Genomic_DNA"/>
</dbReference>
<dbReference type="GO" id="GO:0071816">
    <property type="term" value="P:tail-anchored membrane protein insertion into ER membrane"/>
    <property type="evidence" value="ECO:0007669"/>
    <property type="project" value="InterPro"/>
</dbReference>
<feature type="chain" id="PRO_5040262290" evidence="11">
    <location>
        <begin position="21"/>
        <end position="216"/>
    </location>
</feature>
<sequence length="216" mass="24463">MPSLLFAVFLLNLTIHLINTIGTQTIPELLWLLYTRLPTPQSAQAKSVLSLRTEVVRLHREMGNTSAQDDFAKWAKLRRAHDKAKAQYESKTQDQQAFKATFDRTVGILRWLGTQGIKFFLQWWFAKQAMFWLPQGLVPHPVEWLLSCPRAPLGSVSINVWNMACTSLIAMLSEAIVAVWTLESGKVKEGRNKGEKVQMGGGTKPQTQDLDEKKEL</sequence>
<evidence type="ECO:0000256" key="7">
    <source>
        <dbReference type="ARBA" id="ARBA00023054"/>
    </source>
</evidence>
<evidence type="ECO:0000256" key="8">
    <source>
        <dbReference type="ARBA" id="ARBA00023136"/>
    </source>
</evidence>
<keyword evidence="7" id="KW-0175">Coiled coil</keyword>
<keyword evidence="13" id="KW-1185">Reference proteome</keyword>
<comment type="caution">
    <text evidence="9">Lacks conserved residue(s) required for the propagation of feature annotation.</text>
</comment>
<evidence type="ECO:0000256" key="4">
    <source>
        <dbReference type="ARBA" id="ARBA00022692"/>
    </source>
</evidence>
<evidence type="ECO:0000256" key="6">
    <source>
        <dbReference type="ARBA" id="ARBA00022989"/>
    </source>
</evidence>
<evidence type="ECO:0000256" key="9">
    <source>
        <dbReference type="HAMAP-Rule" id="MF_03113"/>
    </source>
</evidence>
<evidence type="ECO:0000313" key="13">
    <source>
        <dbReference type="Proteomes" id="UP000799441"/>
    </source>
</evidence>
<keyword evidence="8 9" id="KW-0472">Membrane</keyword>
<accession>A0A9P4QAV7</accession>
<evidence type="ECO:0000256" key="11">
    <source>
        <dbReference type="SAM" id="SignalP"/>
    </source>
</evidence>
<evidence type="ECO:0000313" key="12">
    <source>
        <dbReference type="EMBL" id="KAF2721429.1"/>
    </source>
</evidence>
<dbReference type="Gene3D" id="1.10.287.660">
    <property type="entry name" value="Helix hairpin bin"/>
    <property type="match status" value="1"/>
</dbReference>
<keyword evidence="4 9" id="KW-0812">Transmembrane</keyword>
<feature type="topological domain" description="Cytoplasmic" evidence="9">
    <location>
        <begin position="173"/>
        <end position="216"/>
    </location>
</feature>
<feature type="topological domain" description="Lumenal" evidence="9">
    <location>
        <begin position="1"/>
        <end position="4"/>
    </location>
</feature>
<evidence type="ECO:0000256" key="1">
    <source>
        <dbReference type="ARBA" id="ARBA00004477"/>
    </source>
</evidence>
<feature type="region of interest" description="Disordered" evidence="10">
    <location>
        <begin position="189"/>
        <end position="216"/>
    </location>
</feature>
<reference evidence="12" key="1">
    <citation type="journal article" date="2020" name="Stud. Mycol.">
        <title>101 Dothideomycetes genomes: a test case for predicting lifestyles and emergence of pathogens.</title>
        <authorList>
            <person name="Haridas S."/>
            <person name="Albert R."/>
            <person name="Binder M."/>
            <person name="Bloem J."/>
            <person name="Labutti K."/>
            <person name="Salamov A."/>
            <person name="Andreopoulos B."/>
            <person name="Baker S."/>
            <person name="Barry K."/>
            <person name="Bills G."/>
            <person name="Bluhm B."/>
            <person name="Cannon C."/>
            <person name="Castanera R."/>
            <person name="Culley D."/>
            <person name="Daum C."/>
            <person name="Ezra D."/>
            <person name="Gonzalez J."/>
            <person name="Henrissat B."/>
            <person name="Kuo A."/>
            <person name="Liang C."/>
            <person name="Lipzen A."/>
            <person name="Lutzoni F."/>
            <person name="Magnuson J."/>
            <person name="Mondo S."/>
            <person name="Nolan M."/>
            <person name="Ohm R."/>
            <person name="Pangilinan J."/>
            <person name="Park H.-J."/>
            <person name="Ramirez L."/>
            <person name="Alfaro M."/>
            <person name="Sun H."/>
            <person name="Tritt A."/>
            <person name="Yoshinaga Y."/>
            <person name="Zwiers L.-H."/>
            <person name="Turgeon B."/>
            <person name="Goodwin S."/>
            <person name="Spatafora J."/>
            <person name="Crous P."/>
            <person name="Grigoriev I."/>
        </authorList>
    </citation>
    <scope>NUCLEOTIDE SEQUENCE</scope>
    <source>
        <strain evidence="12">CBS 116435</strain>
    </source>
</reference>
<dbReference type="AlphaFoldDB" id="A0A9P4QAV7"/>